<dbReference type="CDD" id="cd07017">
    <property type="entry name" value="S14_ClpP_2"/>
    <property type="match status" value="1"/>
</dbReference>
<keyword evidence="3 7" id="KW-0378">Hydrolase</keyword>
<dbReference type="InterPro" id="IPR023562">
    <property type="entry name" value="ClpP/TepA"/>
</dbReference>
<feature type="active site" evidence="5">
    <location>
        <position position="199"/>
    </location>
</feature>
<dbReference type="HAMAP" id="MF_00444">
    <property type="entry name" value="ClpP"/>
    <property type="match status" value="1"/>
</dbReference>
<reference evidence="10 11" key="1">
    <citation type="submission" date="2024-01" db="EMBL/GenBank/DDBJ databases">
        <authorList>
            <person name="Waweru B."/>
        </authorList>
    </citation>
    <scope>NUCLEOTIDE SEQUENCE [LARGE SCALE GENOMIC DNA]</scope>
</reference>
<keyword evidence="11" id="KW-1185">Reference proteome</keyword>
<keyword evidence="4 7" id="KW-0720">Serine protease</keyword>
<feature type="active site" evidence="6">
    <location>
        <position position="224"/>
    </location>
</feature>
<dbReference type="PANTHER" id="PTHR10381:SF50">
    <property type="entry name" value="ATP-DEPENDENT CLP PROTEASE PROTEOLYTIC SUBUNIT 3, CHLOROPLASTIC"/>
    <property type="match status" value="1"/>
</dbReference>
<organism evidence="10 11">
    <name type="scientific">Dovyalis caffra</name>
    <dbReference type="NCBI Taxonomy" id="77055"/>
    <lineage>
        <taxon>Eukaryota</taxon>
        <taxon>Viridiplantae</taxon>
        <taxon>Streptophyta</taxon>
        <taxon>Embryophyta</taxon>
        <taxon>Tracheophyta</taxon>
        <taxon>Spermatophyta</taxon>
        <taxon>Magnoliopsida</taxon>
        <taxon>eudicotyledons</taxon>
        <taxon>Gunneridae</taxon>
        <taxon>Pentapetalae</taxon>
        <taxon>rosids</taxon>
        <taxon>fabids</taxon>
        <taxon>Malpighiales</taxon>
        <taxon>Salicaceae</taxon>
        <taxon>Flacourtieae</taxon>
        <taxon>Dovyalis</taxon>
    </lineage>
</organism>
<dbReference type="InterPro" id="IPR033135">
    <property type="entry name" value="ClpP_His_AS"/>
</dbReference>
<dbReference type="EMBL" id="CAWUPB010001161">
    <property type="protein sequence ID" value="CAK7344127.1"/>
    <property type="molecule type" value="Genomic_DNA"/>
</dbReference>
<name>A0AAV1S0W8_9ROSI</name>
<dbReference type="SUPFAM" id="SSF52096">
    <property type="entry name" value="ClpP/crotonase"/>
    <property type="match status" value="1"/>
</dbReference>
<dbReference type="EC" id="3.4.21.92" evidence="7"/>
<keyword evidence="2 7" id="KW-0645">Protease</keyword>
<comment type="caution">
    <text evidence="10">The sequence shown here is derived from an EMBL/GenBank/DDBJ whole genome shotgun (WGS) entry which is preliminary data.</text>
</comment>
<dbReference type="GO" id="GO:0004252">
    <property type="term" value="F:serine-type endopeptidase activity"/>
    <property type="evidence" value="ECO:0007669"/>
    <property type="project" value="UniProtKB-EC"/>
</dbReference>
<evidence type="ECO:0000256" key="8">
    <source>
        <dbReference type="RuleBase" id="RU003567"/>
    </source>
</evidence>
<dbReference type="Proteomes" id="UP001314170">
    <property type="component" value="Unassembled WGS sequence"/>
</dbReference>
<dbReference type="InterPro" id="IPR018215">
    <property type="entry name" value="ClpP_Ser_AS"/>
</dbReference>
<dbReference type="GO" id="GO:0009368">
    <property type="term" value="C:endopeptidase Clp complex"/>
    <property type="evidence" value="ECO:0007669"/>
    <property type="project" value="TreeGrafter"/>
</dbReference>
<dbReference type="PANTHER" id="PTHR10381">
    <property type="entry name" value="ATP-DEPENDENT CLP PROTEASE PROTEOLYTIC SUBUNIT"/>
    <property type="match status" value="1"/>
</dbReference>
<protein>
    <recommendedName>
        <fullName evidence="8">ATP-dependent Clp protease proteolytic subunit</fullName>
        <ecNumber evidence="7">3.4.21.92</ecNumber>
    </recommendedName>
</protein>
<dbReference type="Gene3D" id="3.90.226.10">
    <property type="entry name" value="2-enoyl-CoA Hydratase, Chain A, domain 1"/>
    <property type="match status" value="1"/>
</dbReference>
<dbReference type="Pfam" id="PF00574">
    <property type="entry name" value="CLP_protease"/>
    <property type="match status" value="2"/>
</dbReference>
<evidence type="ECO:0000256" key="7">
    <source>
        <dbReference type="RuleBase" id="RU000549"/>
    </source>
</evidence>
<dbReference type="PROSITE" id="PS00381">
    <property type="entry name" value="CLP_PROTEASE_SER"/>
    <property type="match status" value="1"/>
</dbReference>
<dbReference type="AlphaFoldDB" id="A0AAV1S0W8"/>
<dbReference type="PROSITE" id="PS00382">
    <property type="entry name" value="CLP_PROTEASE_HIS"/>
    <property type="match status" value="1"/>
</dbReference>
<sequence length="383" mass="41837">MEVGLAYLTASQSTSSPLCFSNHSSLINKNQFLLPISSDNSTTVSVSSKRRKPICVKASKRSFDAKTARQTLATNWDVTKFSSFANSAPTLPKFEELDTTNMLLRQRIIFLGSQHINFGNDVGTEHIGFGKDVRTEVDDVTADFIISQLLFLDAEDSTKDIKLFINSPGGSVTAGLGIYDVMKMCKADVSTVCLGLAASMGAFLLAAGSKGKRFCMPNGRVMIHQPLGTAGGKVSAIEIFFVNMNLMIALASENAKASEMSIRIREMSYHKIKLNKILSRITGKPLEQVEVDTDRDNFMNAWEAKEYGLVDEVIDDGKPGLVAPVTDASPPPKTRVWDLWKIEGSKKARNNLPSEHKMLQNGYAGGVDEDRGTGEEKETPTPV</sequence>
<dbReference type="GO" id="GO:0004176">
    <property type="term" value="F:ATP-dependent peptidase activity"/>
    <property type="evidence" value="ECO:0007669"/>
    <property type="project" value="InterPro"/>
</dbReference>
<dbReference type="PRINTS" id="PR00127">
    <property type="entry name" value="CLPPROTEASEP"/>
</dbReference>
<dbReference type="GO" id="GO:0051117">
    <property type="term" value="F:ATPase binding"/>
    <property type="evidence" value="ECO:0007669"/>
    <property type="project" value="TreeGrafter"/>
</dbReference>
<evidence type="ECO:0000256" key="6">
    <source>
        <dbReference type="PROSITE-ProRule" id="PRU10086"/>
    </source>
</evidence>
<feature type="region of interest" description="Disordered" evidence="9">
    <location>
        <begin position="348"/>
        <end position="383"/>
    </location>
</feature>
<proteinExistence type="inferred from homology"/>
<dbReference type="InterPro" id="IPR001907">
    <property type="entry name" value="ClpP"/>
</dbReference>
<evidence type="ECO:0000256" key="9">
    <source>
        <dbReference type="SAM" id="MobiDB-lite"/>
    </source>
</evidence>
<evidence type="ECO:0000313" key="11">
    <source>
        <dbReference type="Proteomes" id="UP001314170"/>
    </source>
</evidence>
<comment type="similarity">
    <text evidence="1 8">Belongs to the peptidase S14 family.</text>
</comment>
<dbReference type="InterPro" id="IPR029045">
    <property type="entry name" value="ClpP/crotonase-like_dom_sf"/>
</dbReference>
<evidence type="ECO:0000256" key="4">
    <source>
        <dbReference type="ARBA" id="ARBA00022825"/>
    </source>
</evidence>
<accession>A0AAV1S0W8</accession>
<evidence type="ECO:0000256" key="2">
    <source>
        <dbReference type="ARBA" id="ARBA00022670"/>
    </source>
</evidence>
<evidence type="ECO:0000256" key="3">
    <source>
        <dbReference type="ARBA" id="ARBA00022801"/>
    </source>
</evidence>
<evidence type="ECO:0000313" key="10">
    <source>
        <dbReference type="EMBL" id="CAK7344127.1"/>
    </source>
</evidence>
<feature type="compositionally biased region" description="Basic and acidic residues" evidence="9">
    <location>
        <begin position="368"/>
        <end position="383"/>
    </location>
</feature>
<dbReference type="GO" id="GO:0006515">
    <property type="term" value="P:protein quality control for misfolded or incompletely synthesized proteins"/>
    <property type="evidence" value="ECO:0007669"/>
    <property type="project" value="TreeGrafter"/>
</dbReference>
<dbReference type="GO" id="GO:0009532">
    <property type="term" value="C:plastid stroma"/>
    <property type="evidence" value="ECO:0007669"/>
    <property type="project" value="UniProtKB-ARBA"/>
</dbReference>
<gene>
    <name evidence="10" type="ORF">DCAF_LOCUS17635</name>
</gene>
<evidence type="ECO:0000256" key="5">
    <source>
        <dbReference type="PROSITE-ProRule" id="PRU10085"/>
    </source>
</evidence>
<evidence type="ECO:0000256" key="1">
    <source>
        <dbReference type="ARBA" id="ARBA00007039"/>
    </source>
</evidence>